<feature type="domain" description="Impact N-terminal" evidence="2">
    <location>
        <begin position="15"/>
        <end position="121"/>
    </location>
</feature>
<evidence type="ECO:0000256" key="1">
    <source>
        <dbReference type="ARBA" id="ARBA00007665"/>
    </source>
</evidence>
<comment type="similarity">
    <text evidence="1">Belongs to the IMPACT family.</text>
</comment>
<dbReference type="Gene3D" id="3.30.230.30">
    <property type="entry name" value="Impact, N-terminal domain"/>
    <property type="match status" value="1"/>
</dbReference>
<evidence type="ECO:0000313" key="5">
    <source>
        <dbReference type="Proteomes" id="UP001524569"/>
    </source>
</evidence>
<dbReference type="Proteomes" id="UP001524569">
    <property type="component" value="Unassembled WGS sequence"/>
</dbReference>
<dbReference type="InterPro" id="IPR015269">
    <property type="entry name" value="UPF0029_Impact_C"/>
</dbReference>
<dbReference type="Gene3D" id="3.30.70.240">
    <property type="match status" value="1"/>
</dbReference>
<dbReference type="InterPro" id="IPR036956">
    <property type="entry name" value="Impact_N_sf"/>
</dbReference>
<name>A0ABT1UKT7_9GAMM</name>
<dbReference type="InterPro" id="IPR001498">
    <property type="entry name" value="Impact_N"/>
</dbReference>
<evidence type="ECO:0000313" key="4">
    <source>
        <dbReference type="EMBL" id="MCQ8182830.1"/>
    </source>
</evidence>
<dbReference type="PANTHER" id="PTHR16301:SF20">
    <property type="entry name" value="IMPACT FAMILY MEMBER YIGZ"/>
    <property type="match status" value="1"/>
</dbReference>
<dbReference type="SUPFAM" id="SSF54980">
    <property type="entry name" value="EF-G C-terminal domain-like"/>
    <property type="match status" value="1"/>
</dbReference>
<protein>
    <submittedName>
        <fullName evidence="4">IMPACT family protein</fullName>
    </submittedName>
</protein>
<dbReference type="PANTHER" id="PTHR16301">
    <property type="entry name" value="IMPACT-RELATED"/>
    <property type="match status" value="1"/>
</dbReference>
<dbReference type="Pfam" id="PF09186">
    <property type="entry name" value="DUF1949"/>
    <property type="match status" value="1"/>
</dbReference>
<sequence>MKIVVAACQVEEIVKKSRFIGIISPCRSEAEALAVLTDLHRRYPDASHIVYAYRIQSADGLVCRFHDAGEPSGTAGKPIFQHLEGKQLINLVVAVVRYFGGVKLGAGGLTRAYGNVAKAVIEAADIVDYIEFAEVNLTLDYNQLQPLEYQLKKLDGCILSQDFSDNVRLTVKLPKHNLASLSAFLP</sequence>
<organism evidence="4 5">
    <name type="scientific">Methylomonas aurea</name>
    <dbReference type="NCBI Taxonomy" id="2952224"/>
    <lineage>
        <taxon>Bacteria</taxon>
        <taxon>Pseudomonadati</taxon>
        <taxon>Pseudomonadota</taxon>
        <taxon>Gammaproteobacteria</taxon>
        <taxon>Methylococcales</taxon>
        <taxon>Methylococcaceae</taxon>
        <taxon>Methylomonas</taxon>
    </lineage>
</organism>
<accession>A0ABT1UKT7</accession>
<dbReference type="InterPro" id="IPR023582">
    <property type="entry name" value="Impact"/>
</dbReference>
<dbReference type="Pfam" id="PF01205">
    <property type="entry name" value="Impact_N"/>
    <property type="match status" value="1"/>
</dbReference>
<feature type="domain" description="UPF0029" evidence="3">
    <location>
        <begin position="137"/>
        <end position="185"/>
    </location>
</feature>
<evidence type="ECO:0000259" key="2">
    <source>
        <dbReference type="Pfam" id="PF01205"/>
    </source>
</evidence>
<dbReference type="InterPro" id="IPR035647">
    <property type="entry name" value="EFG_III/V"/>
</dbReference>
<dbReference type="RefSeq" id="WP_256612093.1">
    <property type="nucleotide sequence ID" value="NZ_JANIBM010000029.1"/>
</dbReference>
<dbReference type="InterPro" id="IPR020568">
    <property type="entry name" value="Ribosomal_Su5_D2-typ_SF"/>
</dbReference>
<proteinExistence type="inferred from homology"/>
<dbReference type="EMBL" id="JANIBM010000029">
    <property type="protein sequence ID" value="MCQ8182830.1"/>
    <property type="molecule type" value="Genomic_DNA"/>
</dbReference>
<reference evidence="4 5" key="1">
    <citation type="submission" date="2022-07" db="EMBL/GenBank/DDBJ databases">
        <title>Methylomonas rivi sp. nov., Methylomonas rosea sp. nov., Methylomonas aureus sp. nov. and Methylomonas subterranea sp. nov., four novel methanotrophs isolated from a freshwater creek and the deep terrestrial subsurface.</title>
        <authorList>
            <person name="Abin C."/>
            <person name="Sankaranarayanan K."/>
            <person name="Garner C."/>
            <person name="Sindelar R."/>
            <person name="Kotary K."/>
            <person name="Garner R."/>
            <person name="Barclay S."/>
            <person name="Lawson P."/>
            <person name="Krumholz L."/>
        </authorList>
    </citation>
    <scope>NUCLEOTIDE SEQUENCE [LARGE SCALE GENOMIC DNA]</scope>
    <source>
        <strain evidence="4 5">SURF-1</strain>
    </source>
</reference>
<comment type="caution">
    <text evidence="4">The sequence shown here is derived from an EMBL/GenBank/DDBJ whole genome shotgun (WGS) entry which is preliminary data.</text>
</comment>
<dbReference type="SUPFAM" id="SSF54211">
    <property type="entry name" value="Ribosomal protein S5 domain 2-like"/>
    <property type="match status" value="1"/>
</dbReference>
<evidence type="ECO:0000259" key="3">
    <source>
        <dbReference type="Pfam" id="PF09186"/>
    </source>
</evidence>
<gene>
    <name evidence="4" type="ORF">NP603_17030</name>
</gene>
<keyword evidence="5" id="KW-1185">Reference proteome</keyword>